<dbReference type="GO" id="GO:0006281">
    <property type="term" value="P:DNA repair"/>
    <property type="evidence" value="ECO:0007669"/>
    <property type="project" value="InterPro"/>
</dbReference>
<reference evidence="3 4" key="1">
    <citation type="submission" date="2018-12" db="EMBL/GenBank/DDBJ databases">
        <title>Complete genome of Litorilituus sediminis.</title>
        <authorList>
            <person name="Liu A."/>
            <person name="Rong J."/>
        </authorList>
    </citation>
    <scope>NUCLEOTIDE SEQUENCE [LARGE SCALE GENOMIC DNA]</scope>
    <source>
        <strain evidence="3 4">JCM 17549</strain>
    </source>
</reference>
<evidence type="ECO:0000256" key="1">
    <source>
        <dbReference type="ARBA" id="ARBA00022763"/>
    </source>
</evidence>
<name>A0A4P6PCY3_9GAMM</name>
<dbReference type="InterPro" id="IPR052520">
    <property type="entry name" value="ATL_DNA_repair"/>
</dbReference>
<dbReference type="CDD" id="cd06445">
    <property type="entry name" value="ATase"/>
    <property type="match status" value="1"/>
</dbReference>
<dbReference type="InterPro" id="IPR036217">
    <property type="entry name" value="MethylDNA_cys_MeTrfase_DNAb"/>
</dbReference>
<dbReference type="SUPFAM" id="SSF46767">
    <property type="entry name" value="Methylated DNA-protein cysteine methyltransferase, C-terminal domain"/>
    <property type="match status" value="1"/>
</dbReference>
<dbReference type="EMBL" id="CP034759">
    <property type="protein sequence ID" value="QBG37557.1"/>
    <property type="molecule type" value="Genomic_DNA"/>
</dbReference>
<protein>
    <submittedName>
        <fullName evidence="3">MGMT family protein</fullName>
    </submittedName>
</protein>
<keyword evidence="1" id="KW-0227">DNA damage</keyword>
<sequence>MSAENVNQKYQQIWQTVQCIPFGKVASYGQVADLAGLPGRARLVGKALGKVPNGVWQGQSVPWFRVINSQGKISFAQGSDAFEKQRKLLQDEQVVVLHGRVKLKEFQWQPDITELLHKLSY</sequence>
<organism evidence="3 4">
    <name type="scientific">Litorilituus sediminis</name>
    <dbReference type="NCBI Taxonomy" id="718192"/>
    <lineage>
        <taxon>Bacteria</taxon>
        <taxon>Pseudomonadati</taxon>
        <taxon>Pseudomonadota</taxon>
        <taxon>Gammaproteobacteria</taxon>
        <taxon>Alteromonadales</taxon>
        <taxon>Colwelliaceae</taxon>
        <taxon>Litorilituus</taxon>
    </lineage>
</organism>
<dbReference type="PANTHER" id="PTHR42942:SF1">
    <property type="entry name" value="ALKYLTRANSFERASE-LIKE PROTEIN 1"/>
    <property type="match status" value="1"/>
</dbReference>
<evidence type="ECO:0000313" key="4">
    <source>
        <dbReference type="Proteomes" id="UP000290244"/>
    </source>
</evidence>
<dbReference type="AlphaFoldDB" id="A0A4P6PCY3"/>
<evidence type="ECO:0000259" key="2">
    <source>
        <dbReference type="Pfam" id="PF01035"/>
    </source>
</evidence>
<dbReference type="RefSeq" id="WP_130604218.1">
    <property type="nucleotide sequence ID" value="NZ_CP034759.1"/>
</dbReference>
<dbReference type="Proteomes" id="UP000290244">
    <property type="component" value="Chromosome"/>
</dbReference>
<gene>
    <name evidence="3" type="ORF">EMK97_18355</name>
</gene>
<evidence type="ECO:0000313" key="3">
    <source>
        <dbReference type="EMBL" id="QBG37557.1"/>
    </source>
</evidence>
<dbReference type="InterPro" id="IPR036388">
    <property type="entry name" value="WH-like_DNA-bd_sf"/>
</dbReference>
<dbReference type="GO" id="GO:0003824">
    <property type="term" value="F:catalytic activity"/>
    <property type="evidence" value="ECO:0007669"/>
    <property type="project" value="InterPro"/>
</dbReference>
<proteinExistence type="predicted"/>
<accession>A0A4P6PCY3</accession>
<dbReference type="PANTHER" id="PTHR42942">
    <property type="entry name" value="6-O-METHYLGUANINE DNA METHYLTRANSFERASE"/>
    <property type="match status" value="1"/>
</dbReference>
<dbReference type="OrthoDB" id="9132167at2"/>
<feature type="domain" description="Methylated-DNA-[protein]-cysteine S-methyltransferase DNA binding" evidence="2">
    <location>
        <begin position="10"/>
        <end position="94"/>
    </location>
</feature>
<dbReference type="KEGG" id="lsd:EMK97_18355"/>
<keyword evidence="4" id="KW-1185">Reference proteome</keyword>
<dbReference type="InterPro" id="IPR014048">
    <property type="entry name" value="MethylDNA_cys_MeTrfase_DNA-bd"/>
</dbReference>
<dbReference type="Pfam" id="PF01035">
    <property type="entry name" value="DNA_binding_1"/>
    <property type="match status" value="1"/>
</dbReference>
<dbReference type="Gene3D" id="1.10.10.10">
    <property type="entry name" value="Winged helix-like DNA-binding domain superfamily/Winged helix DNA-binding domain"/>
    <property type="match status" value="1"/>
</dbReference>